<sequence>MPVFLDILGRCVWLIGPRPLLISPLIIITARFTPRLIYLASQCFHTPTWELTAEPSRAWRRPPPRGL</sequence>
<evidence type="ECO:0000313" key="1">
    <source>
        <dbReference type="EMBL" id="KAK2072731.1"/>
    </source>
</evidence>
<accession>A0AAD9I7Z3</accession>
<organism evidence="1 2">
    <name type="scientific">Phyllachora maydis</name>
    <dbReference type="NCBI Taxonomy" id="1825666"/>
    <lineage>
        <taxon>Eukaryota</taxon>
        <taxon>Fungi</taxon>
        <taxon>Dikarya</taxon>
        <taxon>Ascomycota</taxon>
        <taxon>Pezizomycotina</taxon>
        <taxon>Sordariomycetes</taxon>
        <taxon>Sordariomycetidae</taxon>
        <taxon>Phyllachorales</taxon>
        <taxon>Phyllachoraceae</taxon>
        <taxon>Phyllachora</taxon>
    </lineage>
</organism>
<proteinExistence type="predicted"/>
<dbReference type="AlphaFoldDB" id="A0AAD9I7Z3"/>
<reference evidence="1" key="1">
    <citation type="journal article" date="2023" name="Mol. Plant Microbe Interact.">
        <title>Elucidating the Obligate Nature and Biological Capacity of an Invasive Fungal Corn Pathogen.</title>
        <authorList>
            <person name="MacCready J.S."/>
            <person name="Roggenkamp E.M."/>
            <person name="Gdanetz K."/>
            <person name="Chilvers M.I."/>
        </authorList>
    </citation>
    <scope>NUCLEOTIDE SEQUENCE</scope>
    <source>
        <strain evidence="1">PM02</strain>
    </source>
</reference>
<protein>
    <submittedName>
        <fullName evidence="1">Uncharacterized protein</fullName>
    </submittedName>
</protein>
<dbReference type="EMBL" id="JAQQPM010000006">
    <property type="protein sequence ID" value="KAK2072731.1"/>
    <property type="molecule type" value="Genomic_DNA"/>
</dbReference>
<dbReference type="Proteomes" id="UP001217918">
    <property type="component" value="Unassembled WGS sequence"/>
</dbReference>
<evidence type="ECO:0000313" key="2">
    <source>
        <dbReference type="Proteomes" id="UP001217918"/>
    </source>
</evidence>
<name>A0AAD9I7Z3_9PEZI</name>
<gene>
    <name evidence="1" type="ORF">P8C59_007068</name>
</gene>
<comment type="caution">
    <text evidence="1">The sequence shown here is derived from an EMBL/GenBank/DDBJ whole genome shotgun (WGS) entry which is preliminary data.</text>
</comment>
<keyword evidence="2" id="KW-1185">Reference proteome</keyword>